<feature type="binding site" evidence="7">
    <location>
        <begin position="10"/>
        <end position="15"/>
    </location>
    <ligand>
        <name>ATP</name>
        <dbReference type="ChEBI" id="CHEBI:30616"/>
    </ligand>
</feature>
<proteinExistence type="inferred from homology"/>
<evidence type="ECO:0000256" key="7">
    <source>
        <dbReference type="HAMAP-Rule" id="MF_00109"/>
    </source>
</evidence>
<keyword evidence="7" id="KW-0460">Magnesium</keyword>
<keyword evidence="3 7" id="KW-0547">Nucleotide-binding</keyword>
<dbReference type="InterPro" id="IPR031322">
    <property type="entry name" value="Shikimate/glucono_kinase"/>
</dbReference>
<dbReference type="HAMAP" id="MF_00109">
    <property type="entry name" value="Shikimate_kinase"/>
    <property type="match status" value="1"/>
</dbReference>
<evidence type="ECO:0000256" key="1">
    <source>
        <dbReference type="ARBA" id="ARBA00022605"/>
    </source>
</evidence>
<keyword evidence="7" id="KW-0963">Cytoplasm</keyword>
<feature type="binding site" evidence="7">
    <location>
        <position position="79"/>
    </location>
    <ligand>
        <name>substrate</name>
    </ligand>
</feature>
<evidence type="ECO:0000256" key="3">
    <source>
        <dbReference type="ARBA" id="ARBA00022741"/>
    </source>
</evidence>
<feature type="binding site" evidence="7">
    <location>
        <position position="56"/>
    </location>
    <ligand>
        <name>substrate</name>
    </ligand>
</feature>
<dbReference type="PRINTS" id="PR01100">
    <property type="entry name" value="SHIKIMTKNASE"/>
</dbReference>
<keyword evidence="4 7" id="KW-0418">Kinase</keyword>
<evidence type="ECO:0000256" key="2">
    <source>
        <dbReference type="ARBA" id="ARBA00022679"/>
    </source>
</evidence>
<keyword evidence="7" id="KW-0479">Metal-binding</keyword>
<dbReference type="EMBL" id="JBHUOV010000007">
    <property type="protein sequence ID" value="MFD2824343.1"/>
    <property type="molecule type" value="Genomic_DNA"/>
</dbReference>
<comment type="cofactor">
    <cofactor evidence="7">
        <name>Mg(2+)</name>
        <dbReference type="ChEBI" id="CHEBI:18420"/>
    </cofactor>
    <text evidence="7">Binds 1 Mg(2+) ion per subunit.</text>
</comment>
<sequence length="172" mass="20124">MKIILLGYMTSGKSLIGKKLAQTLDCEFIDLDEWIEKKEKLKISEIFKKRGEIYFRKLEHETLKTLVLDTKRNVISLGGGTPCYSNNLDLLINKSDLKTLYLKVSMTNLVDRLFKEKKNRPLVSHIKTKEELTEFVGKHLFERIPFYTQAEFTIDADRTENEIIESILFKLF</sequence>
<gene>
    <name evidence="7" type="primary">aroK</name>
    <name evidence="8" type="ORF">ACFS5M_11745</name>
</gene>
<comment type="catalytic activity">
    <reaction evidence="7">
        <text>shikimate + ATP = 3-phosphoshikimate + ADP + H(+)</text>
        <dbReference type="Rhea" id="RHEA:13121"/>
        <dbReference type="ChEBI" id="CHEBI:15378"/>
        <dbReference type="ChEBI" id="CHEBI:30616"/>
        <dbReference type="ChEBI" id="CHEBI:36208"/>
        <dbReference type="ChEBI" id="CHEBI:145989"/>
        <dbReference type="ChEBI" id="CHEBI:456216"/>
        <dbReference type="EC" id="2.7.1.71"/>
    </reaction>
</comment>
<dbReference type="InterPro" id="IPR027417">
    <property type="entry name" value="P-loop_NTPase"/>
</dbReference>
<evidence type="ECO:0000256" key="4">
    <source>
        <dbReference type="ARBA" id="ARBA00022777"/>
    </source>
</evidence>
<organism evidence="8 9">
    <name type="scientific">Lacinutrix iliipiscaria</name>
    <dbReference type="NCBI Taxonomy" id="1230532"/>
    <lineage>
        <taxon>Bacteria</taxon>
        <taxon>Pseudomonadati</taxon>
        <taxon>Bacteroidota</taxon>
        <taxon>Flavobacteriia</taxon>
        <taxon>Flavobacteriales</taxon>
        <taxon>Flavobacteriaceae</taxon>
        <taxon>Lacinutrix</taxon>
    </lineage>
</organism>
<dbReference type="InterPro" id="IPR000623">
    <property type="entry name" value="Shikimate_kinase/TSH1"/>
</dbReference>
<feature type="binding site" evidence="7">
    <location>
        <position position="158"/>
    </location>
    <ligand>
        <name>ATP</name>
        <dbReference type="ChEBI" id="CHEBI:30616"/>
    </ligand>
</feature>
<dbReference type="PANTHER" id="PTHR21087">
    <property type="entry name" value="SHIKIMATE KINASE"/>
    <property type="match status" value="1"/>
</dbReference>
<feature type="binding site" evidence="7">
    <location>
        <position position="120"/>
    </location>
    <ligand>
        <name>ATP</name>
        <dbReference type="ChEBI" id="CHEBI:30616"/>
    </ligand>
</feature>
<keyword evidence="6 7" id="KW-0057">Aromatic amino acid biosynthesis</keyword>
<evidence type="ECO:0000313" key="9">
    <source>
        <dbReference type="Proteomes" id="UP001597533"/>
    </source>
</evidence>
<feature type="binding site" evidence="7">
    <location>
        <position position="14"/>
    </location>
    <ligand>
        <name>Mg(2+)</name>
        <dbReference type="ChEBI" id="CHEBI:18420"/>
    </ligand>
</feature>
<dbReference type="SUPFAM" id="SSF52540">
    <property type="entry name" value="P-loop containing nucleoside triphosphate hydrolases"/>
    <property type="match status" value="1"/>
</dbReference>
<evidence type="ECO:0000313" key="8">
    <source>
        <dbReference type="EMBL" id="MFD2824343.1"/>
    </source>
</evidence>
<comment type="subcellular location">
    <subcellularLocation>
        <location evidence="7">Cytoplasm</location>
    </subcellularLocation>
</comment>
<feature type="binding site" evidence="7">
    <location>
        <position position="143"/>
    </location>
    <ligand>
        <name>substrate</name>
    </ligand>
</feature>
<keyword evidence="5 7" id="KW-0067">ATP-binding</keyword>
<comment type="similarity">
    <text evidence="7">Belongs to the shikimate kinase family.</text>
</comment>
<dbReference type="GO" id="GO:0016301">
    <property type="term" value="F:kinase activity"/>
    <property type="evidence" value="ECO:0007669"/>
    <property type="project" value="UniProtKB-KW"/>
</dbReference>
<accession>A0ABW5WNN7</accession>
<keyword evidence="1 7" id="KW-0028">Amino-acid biosynthesis</keyword>
<comment type="caution">
    <text evidence="8">The sequence shown here is derived from an EMBL/GenBank/DDBJ whole genome shotgun (WGS) entry which is preliminary data.</text>
</comment>
<keyword evidence="2 7" id="KW-0808">Transferase</keyword>
<name>A0ABW5WNN7_9FLAO</name>
<dbReference type="Gene3D" id="3.40.50.300">
    <property type="entry name" value="P-loop containing nucleotide triphosphate hydrolases"/>
    <property type="match status" value="1"/>
</dbReference>
<protein>
    <recommendedName>
        <fullName evidence="7">Shikimate kinase</fullName>
        <shortName evidence="7">SK</shortName>
        <ecNumber evidence="7">2.7.1.71</ecNumber>
    </recommendedName>
</protein>
<dbReference type="PANTHER" id="PTHR21087:SF16">
    <property type="entry name" value="SHIKIMATE KINASE 1, CHLOROPLASTIC"/>
    <property type="match status" value="1"/>
</dbReference>
<reference evidence="9" key="1">
    <citation type="journal article" date="2019" name="Int. J. Syst. Evol. Microbiol.">
        <title>The Global Catalogue of Microorganisms (GCM) 10K type strain sequencing project: providing services to taxonomists for standard genome sequencing and annotation.</title>
        <authorList>
            <consortium name="The Broad Institute Genomics Platform"/>
            <consortium name="The Broad Institute Genome Sequencing Center for Infectious Disease"/>
            <person name="Wu L."/>
            <person name="Ma J."/>
        </authorList>
    </citation>
    <scope>NUCLEOTIDE SEQUENCE [LARGE SCALE GENOMIC DNA]</scope>
    <source>
        <strain evidence="9">KCTC 32141</strain>
    </source>
</reference>
<evidence type="ECO:0000256" key="5">
    <source>
        <dbReference type="ARBA" id="ARBA00022840"/>
    </source>
</evidence>
<dbReference type="RefSeq" id="WP_183488344.1">
    <property type="nucleotide sequence ID" value="NZ_JBHUOV010000007.1"/>
</dbReference>
<evidence type="ECO:0000256" key="6">
    <source>
        <dbReference type="ARBA" id="ARBA00023141"/>
    </source>
</evidence>
<keyword evidence="9" id="KW-1185">Reference proteome</keyword>
<dbReference type="Proteomes" id="UP001597533">
    <property type="component" value="Unassembled WGS sequence"/>
</dbReference>
<dbReference type="Pfam" id="PF01202">
    <property type="entry name" value="SKI"/>
    <property type="match status" value="1"/>
</dbReference>
<feature type="binding site" evidence="7">
    <location>
        <position position="32"/>
    </location>
    <ligand>
        <name>substrate</name>
    </ligand>
</feature>
<comment type="subunit">
    <text evidence="7">Monomer.</text>
</comment>
<dbReference type="EC" id="2.7.1.71" evidence="7"/>
<dbReference type="CDD" id="cd00464">
    <property type="entry name" value="SK"/>
    <property type="match status" value="1"/>
</dbReference>
<comment type="pathway">
    <text evidence="7">Metabolic intermediate biosynthesis; chorismate biosynthesis; chorismate from D-erythrose 4-phosphate and phosphoenolpyruvate: step 5/7.</text>
</comment>
<comment type="function">
    <text evidence="7">Catalyzes the specific phosphorylation of the 3-hydroxyl group of shikimic acid using ATP as a cosubstrate.</text>
</comment>